<feature type="region of interest" description="Disordered" evidence="1">
    <location>
        <begin position="25"/>
        <end position="57"/>
    </location>
</feature>
<organism evidence="2 3">
    <name type="scientific">Mycolicibacterium novocastrense</name>
    <name type="common">Mycobacterium novocastrense</name>
    <dbReference type="NCBI Taxonomy" id="59813"/>
    <lineage>
        <taxon>Bacteria</taxon>
        <taxon>Bacillati</taxon>
        <taxon>Actinomycetota</taxon>
        <taxon>Actinomycetes</taxon>
        <taxon>Mycobacteriales</taxon>
        <taxon>Mycobacteriaceae</taxon>
        <taxon>Mycolicibacterium</taxon>
    </lineage>
</organism>
<dbReference type="Proteomes" id="UP001207528">
    <property type="component" value="Unassembled WGS sequence"/>
</dbReference>
<comment type="caution">
    <text evidence="2">The sequence shown here is derived from an EMBL/GenBank/DDBJ whole genome shotgun (WGS) entry which is preliminary data.</text>
</comment>
<sequence>MGLAAMAIVVGGVAVGRHLSADSPPVAGNTAEAPKPTPVSLPAAPSPMVLPDGAGQSESGRFEAEFAALEATLDADVGVVVRPVGTGPAPVAAGEQGVDSAWSTIKVPLAIAGLRAADPPEVTDVMRAAITRSDNAAAESIWQSLGDPATAAQKVQDVLAQTGDPTVVESEKVRPEFTAFGQTIWSLANQAMFLSSAVCDVRNEPIMSLMSEIEPGQRWGLAVIPGVRSKGGWGPSESGAYLVRQMGIVPLPAGSAVVTVAATPRSGSFEDGARVLTQIADWLSQHDDLLPAGNCPSP</sequence>
<name>A0AAW5SQS6_MYCNV</name>
<dbReference type="AlphaFoldDB" id="A0AAW5SQS6"/>
<dbReference type="EMBL" id="JACKTI010000057">
    <property type="protein sequence ID" value="MCV7025952.1"/>
    <property type="molecule type" value="Genomic_DNA"/>
</dbReference>
<evidence type="ECO:0000313" key="3">
    <source>
        <dbReference type="Proteomes" id="UP001207528"/>
    </source>
</evidence>
<accession>A0AAW5SQS6</accession>
<evidence type="ECO:0000313" key="2">
    <source>
        <dbReference type="EMBL" id="MCV7025952.1"/>
    </source>
</evidence>
<dbReference type="Gene3D" id="3.40.710.10">
    <property type="entry name" value="DD-peptidase/beta-lactamase superfamily"/>
    <property type="match status" value="1"/>
</dbReference>
<evidence type="ECO:0000256" key="1">
    <source>
        <dbReference type="SAM" id="MobiDB-lite"/>
    </source>
</evidence>
<reference evidence="2" key="1">
    <citation type="submission" date="2020-07" db="EMBL/GenBank/DDBJ databases">
        <authorList>
            <person name="Pettersson B.M.F."/>
            <person name="Behra P.R.K."/>
            <person name="Ramesh M."/>
            <person name="Das S."/>
            <person name="Dasgupta S."/>
            <person name="Kirsebom L.A."/>
        </authorList>
    </citation>
    <scope>NUCLEOTIDE SEQUENCE</scope>
    <source>
        <strain evidence="2">DSM 44203</strain>
    </source>
</reference>
<reference evidence="2" key="2">
    <citation type="journal article" date="2022" name="BMC Genomics">
        <title>Comparative genome analysis of mycobacteria focusing on tRNA and non-coding RNA.</title>
        <authorList>
            <person name="Behra P.R.K."/>
            <person name="Pettersson B.M.F."/>
            <person name="Ramesh M."/>
            <person name="Das S."/>
            <person name="Dasgupta S."/>
            <person name="Kirsebom L.A."/>
        </authorList>
    </citation>
    <scope>NUCLEOTIDE SEQUENCE</scope>
    <source>
        <strain evidence="2">DSM 44203</strain>
    </source>
</reference>
<dbReference type="SUPFAM" id="SSF56601">
    <property type="entry name" value="beta-lactamase/transpeptidase-like"/>
    <property type="match status" value="1"/>
</dbReference>
<evidence type="ECO:0008006" key="4">
    <source>
        <dbReference type="Google" id="ProtNLM"/>
    </source>
</evidence>
<gene>
    <name evidence="2" type="ORF">H7I77_21810</name>
</gene>
<proteinExistence type="predicted"/>
<dbReference type="InterPro" id="IPR012338">
    <property type="entry name" value="Beta-lactam/transpept-like"/>
</dbReference>
<protein>
    <recommendedName>
        <fullName evidence="4">Beta-lactamase class A</fullName>
    </recommendedName>
</protein>